<dbReference type="SUPFAM" id="SSF52058">
    <property type="entry name" value="L domain-like"/>
    <property type="match status" value="4"/>
</dbReference>
<comment type="subcellular location">
    <subcellularLocation>
        <location evidence="1">Cell envelope</location>
    </subcellularLocation>
</comment>
<organism evidence="4 5">
    <name type="scientific">Reichenbachiella carrageenanivorans</name>
    <dbReference type="NCBI Taxonomy" id="2979869"/>
    <lineage>
        <taxon>Bacteria</taxon>
        <taxon>Pseudomonadati</taxon>
        <taxon>Bacteroidota</taxon>
        <taxon>Cytophagia</taxon>
        <taxon>Cytophagales</taxon>
        <taxon>Reichenbachiellaceae</taxon>
        <taxon>Reichenbachiella</taxon>
    </lineage>
</organism>
<feature type="domain" description="Secretion system C-terminal sorting" evidence="3">
    <location>
        <begin position="1466"/>
        <end position="1531"/>
    </location>
</feature>
<dbReference type="Proteomes" id="UP001062165">
    <property type="component" value="Chromosome"/>
</dbReference>
<reference evidence="4" key="1">
    <citation type="submission" date="2022-10" db="EMBL/GenBank/DDBJ databases">
        <title>Comparative genomics and taxonomic characterization of three novel marine species of genus Reichenbachiella exhibiting antioxidant and polysaccharide degradation activities.</title>
        <authorList>
            <person name="Muhammad N."/>
            <person name="Lee Y.-J."/>
            <person name="Ko J."/>
            <person name="Kim S.-G."/>
        </authorList>
    </citation>
    <scope>NUCLEOTIDE SEQUENCE</scope>
    <source>
        <strain evidence="4">Wsw4-B4</strain>
    </source>
</reference>
<evidence type="ECO:0000256" key="1">
    <source>
        <dbReference type="ARBA" id="ARBA00004196"/>
    </source>
</evidence>
<dbReference type="EMBL" id="CP106735">
    <property type="protein sequence ID" value="UXX78647.1"/>
    <property type="molecule type" value="Genomic_DNA"/>
</dbReference>
<dbReference type="NCBIfam" id="TIGR02543">
    <property type="entry name" value="List_Bact_rpt"/>
    <property type="match status" value="5"/>
</dbReference>
<dbReference type="InterPro" id="IPR053139">
    <property type="entry name" value="Surface_bspA-like"/>
</dbReference>
<proteinExistence type="predicted"/>
<dbReference type="Pfam" id="PF09479">
    <property type="entry name" value="Flg_new"/>
    <property type="match status" value="5"/>
</dbReference>
<accession>A0ABY6CXL4</accession>
<dbReference type="Pfam" id="PF18962">
    <property type="entry name" value="Por_Secre_tail"/>
    <property type="match status" value="1"/>
</dbReference>
<feature type="signal peptide" evidence="2">
    <location>
        <begin position="1"/>
        <end position="28"/>
    </location>
</feature>
<name>A0ABY6CXL4_9BACT</name>
<sequence>MKAMATNHFKHISLLILLCALLSKTAQAQYTLTDDDVVVTDGVITSYSATETDIIIPNMLDGQVITSIGFKAFFNKSLSSVDLSHLSSLTTIGNYAFQANSQLTTVNVSGLTNLTAIESFAFQASGLSNFDFSSVPNLKTIGVNAFRSSSSFTATGFSDLTNLTSIGTNAFSFTSITSFILPSPTTTGYSFDGWTDGTTTFDNGDEVSDLTKAYTANVESLVDYSITYHADGGTHANAANTYTVEDAVTLNPASKSGYIFSGWYTEPEFTNEITEIAAGTTGDLNLYAQYQYTLTDDDVVVTDGVLTRYSSTETDIIIPNMLDGQVITAIGPSAFLFKSLTGVDLSNLTSLTTIGNFAFHGNSITSVDFTGLTNLTTIEYVAFEDNLITSVDFTGLTNLTTIGNSAFRLNSLTSVDFTGLTNLTTIELYAFRENSISIVDFTGLTNLTTIGDWAFRDNSISTIDFTGLTNLTTIGNFAFQDNSITSVDFTGLTNLTTISKNAFDSNTLTSFALPTPQKEGYTYSWSDGETNYANGDIVDDLTVTYTATANLVDYTITYHAEGATHDNTIVSYTIEDEEVTFSSAAKSGYTFEGWFAEDSFTNEITEITTGTTGDLDLYAKFGATDYDITYHAEGATHDNPDAYTIEDALTLTAATKEGYTFAGWYTEPELTNAISEIESGTTGDLDLYAKFKYTLTDDDVVVEDGVITSYTGSETNIIIPEMLDGQVIRSIGSYAFQNKSLGEVDLSNMTNLMTIKPSAFAFSSLSAIDLTNLTQLTTIGQAAFYGNSLTELTLPTPMLDGEWRSGSNIYASGATVVDFLNEYLYTSDTPYTLTSDDVEVVNGELVSVQMEMNYSNIIIPNNLDDQEIIAIGEGAFLYSTITSVDFSALTNLTTIGEGAFYQCDLATVDLSGLTSLTTIGVEAFAYGGSITSINLTGLTNLTTIEANAFDYNLLTSVDFSGLTNLTTIGVGAFSRNDIISLNFTGVDNLKSIEDEAFAYNALTSIDFSGLTNLTTIGEYAFEGNSLTSVNFTPLTNLRTILEGAFEDNSLTSVDFTGLTNLTSIEGYVFADNSLAAVDLSGLSNLIKIGKEAFFDNSLTAVDLTPLTNLTTIGLDAFTENDLEEFVLPTPSLDGEWRDQGNEIHSSGSIVSVYEAYYYTSDAPYTLTSDDVVVEQGEIISVLPKMNYTNIVIPNDLDGQDVLVIGEDAFHEIGLKSVDLSGLINLITIERFAFYSNELTTVDLTGLTNLTTIGWGAFASNVIPNFTLPSPQTAGYNFDGWIKTGRTETRYANGAVVDDLNAFYTAVVESLVDYTINYESDGGSHDNLVFNYTVEDEVTLATATKEGYAFDGWFTEPEFTNEIAVLSGGYTGDLTLYAKFTAVDYSITYYADGGSHDNSDTYTVEEAVTLTAATKDGYTFEGWFTDEDFTTEITEISIGTTGKISLFAKFTEIVLSVFDTGKVALSLYPNPVTDSFSVDAAVDQINVLNLGGQVVHTFRGNQVQYDVSHLKPGHYIVQLSHTGNALGSQHIIINPR</sequence>
<dbReference type="InterPro" id="IPR013378">
    <property type="entry name" value="InlB-like_B-rpt"/>
</dbReference>
<keyword evidence="5" id="KW-1185">Reference proteome</keyword>
<evidence type="ECO:0000313" key="5">
    <source>
        <dbReference type="Proteomes" id="UP001062165"/>
    </source>
</evidence>
<dbReference type="InterPro" id="IPR026906">
    <property type="entry name" value="LRR_5"/>
</dbReference>
<feature type="chain" id="PRO_5045150460" evidence="2">
    <location>
        <begin position="29"/>
        <end position="1535"/>
    </location>
</feature>
<evidence type="ECO:0000256" key="2">
    <source>
        <dbReference type="SAM" id="SignalP"/>
    </source>
</evidence>
<dbReference type="PANTHER" id="PTHR45661">
    <property type="entry name" value="SURFACE ANTIGEN"/>
    <property type="match status" value="1"/>
</dbReference>
<dbReference type="Pfam" id="PF13306">
    <property type="entry name" value="LRR_5"/>
    <property type="match status" value="6"/>
</dbReference>
<dbReference type="Gene3D" id="3.80.10.10">
    <property type="entry name" value="Ribonuclease Inhibitor"/>
    <property type="match status" value="6"/>
</dbReference>
<gene>
    <name evidence="4" type="ORF">N7E81_14900</name>
</gene>
<dbReference type="InterPro" id="IPR032675">
    <property type="entry name" value="LRR_dom_sf"/>
</dbReference>
<protein>
    <submittedName>
        <fullName evidence="4">Leucine-rich repeat protein</fullName>
    </submittedName>
</protein>
<dbReference type="PANTHER" id="PTHR45661:SF3">
    <property type="entry name" value="IG-LIKE DOMAIN-CONTAINING PROTEIN"/>
    <property type="match status" value="1"/>
</dbReference>
<dbReference type="NCBIfam" id="TIGR04183">
    <property type="entry name" value="Por_Secre_tail"/>
    <property type="match status" value="1"/>
</dbReference>
<evidence type="ECO:0000259" key="3">
    <source>
        <dbReference type="Pfam" id="PF18962"/>
    </source>
</evidence>
<dbReference type="RefSeq" id="WP_263050392.1">
    <property type="nucleotide sequence ID" value="NZ_CP106735.1"/>
</dbReference>
<dbReference type="Gene3D" id="2.60.40.4270">
    <property type="entry name" value="Listeria-Bacteroides repeat domain"/>
    <property type="match status" value="5"/>
</dbReference>
<dbReference type="InterPro" id="IPR026444">
    <property type="entry name" value="Secre_tail"/>
</dbReference>
<dbReference type="InterPro" id="IPR042229">
    <property type="entry name" value="Listeria/Bacterioides_rpt_sf"/>
</dbReference>
<evidence type="ECO:0000313" key="4">
    <source>
        <dbReference type="EMBL" id="UXX78647.1"/>
    </source>
</evidence>
<keyword evidence="2" id="KW-0732">Signal</keyword>